<feature type="transmembrane region" description="Helical" evidence="5">
    <location>
        <begin position="292"/>
        <end position="309"/>
    </location>
</feature>
<dbReference type="Pfam" id="PF00939">
    <property type="entry name" value="Na_sulph_symp"/>
    <property type="match status" value="1"/>
</dbReference>
<evidence type="ECO:0000256" key="5">
    <source>
        <dbReference type="SAM" id="Phobius"/>
    </source>
</evidence>
<organism evidence="6 7">
    <name type="scientific">Sulfurimonas denitrificans (strain ATCC 33889 / DSM 1251)</name>
    <name type="common">Thiomicrospira denitrificans (strain ATCC 33889 / DSM 1251)</name>
    <dbReference type="NCBI Taxonomy" id="326298"/>
    <lineage>
        <taxon>Bacteria</taxon>
        <taxon>Pseudomonadati</taxon>
        <taxon>Campylobacterota</taxon>
        <taxon>Epsilonproteobacteria</taxon>
        <taxon>Campylobacterales</taxon>
        <taxon>Sulfurimonadaceae</taxon>
        <taxon>Sulfurimonas</taxon>
    </lineage>
</organism>
<dbReference type="GO" id="GO:0005886">
    <property type="term" value="C:plasma membrane"/>
    <property type="evidence" value="ECO:0007669"/>
    <property type="project" value="TreeGrafter"/>
</dbReference>
<comment type="subcellular location">
    <subcellularLocation>
        <location evidence="1">Membrane</location>
        <topology evidence="1">Multi-pass membrane protein</topology>
    </subcellularLocation>
</comment>
<evidence type="ECO:0000313" key="7">
    <source>
        <dbReference type="Proteomes" id="UP000002714"/>
    </source>
</evidence>
<name>Q30RF8_SULDN</name>
<feature type="transmembrane region" description="Helical" evidence="5">
    <location>
        <begin position="148"/>
        <end position="181"/>
    </location>
</feature>
<protein>
    <submittedName>
        <fullName evidence="6">Sodium/sulphate symporter</fullName>
    </submittedName>
</protein>
<reference evidence="6 7" key="1">
    <citation type="journal article" date="2008" name="Appl. Environ. Microbiol.">
        <title>Genome of the epsilonproteobacterial chemolithoautotroph Sulfurimonas denitrificans.</title>
        <authorList>
            <person name="Sievert S.M."/>
            <person name="Scott K.M."/>
            <person name="Klotz M.G."/>
            <person name="Chain P.S.G."/>
            <person name="Hauser L.J."/>
            <person name="Hemp J."/>
            <person name="Huegler M."/>
            <person name="Land M."/>
            <person name="Lapidus A."/>
            <person name="Larimer F.W."/>
            <person name="Lucas S."/>
            <person name="Malfatti S.A."/>
            <person name="Meyer F."/>
            <person name="Paulsen I.T."/>
            <person name="Ren Q."/>
            <person name="Simon J."/>
            <person name="Bailey K."/>
            <person name="Diaz E."/>
            <person name="Fitzpatrick K.A."/>
            <person name="Glover B."/>
            <person name="Gwatney N."/>
            <person name="Korajkic A."/>
            <person name="Long A."/>
            <person name="Mobberley J.M."/>
            <person name="Pantry S.N."/>
            <person name="Pazder G."/>
            <person name="Peterson S."/>
            <person name="Quintanilla J.D."/>
            <person name="Sprinkle R."/>
            <person name="Stephens J."/>
            <person name="Thomas P."/>
            <person name="Vaughn R."/>
            <person name="Weber M.J."/>
            <person name="Wooten L.L."/>
        </authorList>
    </citation>
    <scope>NUCLEOTIDE SEQUENCE [LARGE SCALE GENOMIC DNA]</scope>
    <source>
        <strain evidence="7">ATCC 33889 / DSM 1251</strain>
    </source>
</reference>
<dbReference type="eggNOG" id="COG0471">
    <property type="taxonomic scope" value="Bacteria"/>
</dbReference>
<dbReference type="InterPro" id="IPR001898">
    <property type="entry name" value="SLC13A/DASS"/>
</dbReference>
<evidence type="ECO:0000256" key="1">
    <source>
        <dbReference type="ARBA" id="ARBA00004141"/>
    </source>
</evidence>
<feature type="transmembrane region" description="Helical" evidence="5">
    <location>
        <begin position="193"/>
        <end position="212"/>
    </location>
</feature>
<feature type="transmembrane region" description="Helical" evidence="5">
    <location>
        <begin position="458"/>
        <end position="481"/>
    </location>
</feature>
<dbReference type="OrthoDB" id="9766267at2"/>
<feature type="transmembrane region" description="Helical" evidence="5">
    <location>
        <begin position="70"/>
        <end position="87"/>
    </location>
</feature>
<dbReference type="GO" id="GO:0005315">
    <property type="term" value="F:phosphate transmembrane transporter activity"/>
    <property type="evidence" value="ECO:0007669"/>
    <property type="project" value="TreeGrafter"/>
</dbReference>
<accession>Q30RF8</accession>
<evidence type="ECO:0000256" key="4">
    <source>
        <dbReference type="ARBA" id="ARBA00023136"/>
    </source>
</evidence>
<feature type="transmembrane region" description="Helical" evidence="5">
    <location>
        <begin position="315"/>
        <end position="331"/>
    </location>
</feature>
<proteinExistence type="predicted"/>
<gene>
    <name evidence="6" type="ordered locus">Suden_1145</name>
</gene>
<feature type="transmembrane region" description="Helical" evidence="5">
    <location>
        <begin position="343"/>
        <end position="362"/>
    </location>
</feature>
<feature type="transmembrane region" description="Helical" evidence="5">
    <location>
        <begin position="232"/>
        <end position="251"/>
    </location>
</feature>
<keyword evidence="3 5" id="KW-1133">Transmembrane helix</keyword>
<keyword evidence="7" id="KW-1185">Reference proteome</keyword>
<feature type="transmembrane region" description="Helical" evidence="5">
    <location>
        <begin position="20"/>
        <end position="38"/>
    </location>
</feature>
<dbReference type="AlphaFoldDB" id="Q30RF8"/>
<feature type="transmembrane region" description="Helical" evidence="5">
    <location>
        <begin position="374"/>
        <end position="392"/>
    </location>
</feature>
<dbReference type="EMBL" id="CP000153">
    <property type="protein sequence ID" value="ABB44423.1"/>
    <property type="molecule type" value="Genomic_DNA"/>
</dbReference>
<dbReference type="RefSeq" id="WP_011372775.1">
    <property type="nucleotide sequence ID" value="NC_007575.1"/>
</dbReference>
<dbReference type="PANTHER" id="PTHR10283:SF92">
    <property type="entry name" value="LOW-AFFINITY PHOSPHATE TRANSPORTER PHO91"/>
    <property type="match status" value="1"/>
</dbReference>
<evidence type="ECO:0000256" key="2">
    <source>
        <dbReference type="ARBA" id="ARBA00022692"/>
    </source>
</evidence>
<dbReference type="Proteomes" id="UP000002714">
    <property type="component" value="Chromosome"/>
</dbReference>
<evidence type="ECO:0000313" key="6">
    <source>
        <dbReference type="EMBL" id="ABB44423.1"/>
    </source>
</evidence>
<dbReference type="PANTHER" id="PTHR10283">
    <property type="entry name" value="SOLUTE CARRIER FAMILY 13 MEMBER"/>
    <property type="match status" value="1"/>
</dbReference>
<dbReference type="HOGENOM" id="CLU_005170_0_2_7"/>
<sequence>MLDTRRHLERFINGEYKIALPYVFIAFLLSFLFAYFVAFLPTYQLSQKGVFTLFILLFAAALWASEAIPAFAVSLLVIALEIILLGFDDFNFSSNSKEWQYYLEPWSSPLIFLFLAGFIMAEAASKTKLDLWFAKRVLFFAGEEPKNIITAIMSITFILSMFVSNTATAAMMMSVLSPLLLSIKSNNPLRKALLLSVVIGANIGGMATIIGTPPNAIAVGMLKDNAPSFMEWIIIAMPPAVMMVFLMRLLIIKFYPSNQTYINLDALDGIEDDDGTAKESAKDLLPSWKKQIVILIFFITISLWLTSALHHIPTTVVSLLPIVAFTLFGIIDADDIRSIRWDVIILIIGGLSLGLGVSKYGLDVWFASLISSDGLSVLMVLGVFSYIVVVISNFMSNTAATNIMLPIVIAIVTTLSSDSSQIAAIAVALSASFAMSLPVSTPPNAIIYASGIVKSKDFLFIGVVTALIGPIFVLGWLSIYFG</sequence>
<evidence type="ECO:0000256" key="3">
    <source>
        <dbReference type="ARBA" id="ARBA00022989"/>
    </source>
</evidence>
<dbReference type="STRING" id="326298.Suden_1145"/>
<keyword evidence="2 5" id="KW-0812">Transmembrane</keyword>
<dbReference type="NCBIfam" id="TIGR00785">
    <property type="entry name" value="dass"/>
    <property type="match status" value="1"/>
</dbReference>
<keyword evidence="4 5" id="KW-0472">Membrane</keyword>
<dbReference type="KEGG" id="tdn:Suden_1145"/>
<feature type="transmembrane region" description="Helical" evidence="5">
    <location>
        <begin position="99"/>
        <end position="121"/>
    </location>
</feature>